<name>A0A067T1M4_GALM3</name>
<feature type="transmembrane region" description="Helical" evidence="1">
    <location>
        <begin position="134"/>
        <end position="156"/>
    </location>
</feature>
<dbReference type="EMBL" id="KL142379">
    <property type="protein sequence ID" value="KDR76232.1"/>
    <property type="molecule type" value="Genomic_DNA"/>
</dbReference>
<feature type="transmembrane region" description="Helical" evidence="1">
    <location>
        <begin position="24"/>
        <end position="45"/>
    </location>
</feature>
<evidence type="ECO:0000313" key="2">
    <source>
        <dbReference type="EMBL" id="KDR76232.1"/>
    </source>
</evidence>
<evidence type="ECO:0008006" key="4">
    <source>
        <dbReference type="Google" id="ProtNLM"/>
    </source>
</evidence>
<feature type="transmembrane region" description="Helical" evidence="1">
    <location>
        <begin position="57"/>
        <end position="75"/>
    </location>
</feature>
<dbReference type="Proteomes" id="UP000027222">
    <property type="component" value="Unassembled WGS sequence"/>
</dbReference>
<gene>
    <name evidence="2" type="ORF">GALMADRAFT_247523</name>
</gene>
<proteinExistence type="predicted"/>
<dbReference type="OrthoDB" id="2896404at2759"/>
<feature type="transmembrane region" description="Helical" evidence="1">
    <location>
        <begin position="176"/>
        <end position="203"/>
    </location>
</feature>
<accession>A0A067T1M4</accession>
<dbReference type="STRING" id="685588.A0A067T1M4"/>
<organism evidence="2 3">
    <name type="scientific">Galerina marginata (strain CBS 339.88)</name>
    <dbReference type="NCBI Taxonomy" id="685588"/>
    <lineage>
        <taxon>Eukaryota</taxon>
        <taxon>Fungi</taxon>
        <taxon>Dikarya</taxon>
        <taxon>Basidiomycota</taxon>
        <taxon>Agaricomycotina</taxon>
        <taxon>Agaricomycetes</taxon>
        <taxon>Agaricomycetidae</taxon>
        <taxon>Agaricales</taxon>
        <taxon>Agaricineae</taxon>
        <taxon>Strophariaceae</taxon>
        <taxon>Galerina</taxon>
    </lineage>
</organism>
<sequence length="292" mass="32228">MIILREDVSQPPSDKATPPNVHDIIIFDVLFGAGVVFLLPILSVALYSRHIKRASTWYMVIGSWVITSLSNLILLGQQTGRPPNAGICLMQAMLIYATPVLCSFTAVAFMLQVYLSIILSLRWNSKISRVQMRFLHLVPVVSFFCVLIEVMIIGLLNPAQVQRTSSGVYCNLSGSLASMITAGLTILAMLMIIIVEILTAITLRRLWKSSGRTNAVANNEFLSIDVIARVAVFSFCPMIALAISLLQYLPSHNIDIAKLEIAVAILPCCAILIFGSQKDLLRAFMFWKGQKI</sequence>
<feature type="transmembrane region" description="Helical" evidence="1">
    <location>
        <begin position="256"/>
        <end position="275"/>
    </location>
</feature>
<keyword evidence="1" id="KW-1133">Transmembrane helix</keyword>
<keyword evidence="3" id="KW-1185">Reference proteome</keyword>
<protein>
    <recommendedName>
        <fullName evidence="4">G-protein coupled receptors family 1 profile domain-containing protein</fullName>
    </recommendedName>
</protein>
<keyword evidence="1" id="KW-0812">Transmembrane</keyword>
<evidence type="ECO:0000256" key="1">
    <source>
        <dbReference type="SAM" id="Phobius"/>
    </source>
</evidence>
<feature type="transmembrane region" description="Helical" evidence="1">
    <location>
        <begin position="230"/>
        <end position="250"/>
    </location>
</feature>
<reference evidence="3" key="1">
    <citation type="journal article" date="2014" name="Proc. Natl. Acad. Sci. U.S.A.">
        <title>Extensive sampling of basidiomycete genomes demonstrates inadequacy of the white-rot/brown-rot paradigm for wood decay fungi.</title>
        <authorList>
            <person name="Riley R."/>
            <person name="Salamov A.A."/>
            <person name="Brown D.W."/>
            <person name="Nagy L.G."/>
            <person name="Floudas D."/>
            <person name="Held B.W."/>
            <person name="Levasseur A."/>
            <person name="Lombard V."/>
            <person name="Morin E."/>
            <person name="Otillar R."/>
            <person name="Lindquist E.A."/>
            <person name="Sun H."/>
            <person name="LaButti K.M."/>
            <person name="Schmutz J."/>
            <person name="Jabbour D."/>
            <person name="Luo H."/>
            <person name="Baker S.E."/>
            <person name="Pisabarro A.G."/>
            <person name="Walton J.D."/>
            <person name="Blanchette R.A."/>
            <person name="Henrissat B."/>
            <person name="Martin F."/>
            <person name="Cullen D."/>
            <person name="Hibbett D.S."/>
            <person name="Grigoriev I.V."/>
        </authorList>
    </citation>
    <scope>NUCLEOTIDE SEQUENCE [LARGE SCALE GENOMIC DNA]</scope>
    <source>
        <strain evidence="3">CBS 339.88</strain>
    </source>
</reference>
<feature type="transmembrane region" description="Helical" evidence="1">
    <location>
        <begin position="95"/>
        <end position="122"/>
    </location>
</feature>
<dbReference type="HOGENOM" id="CLU_065186_3_0_1"/>
<keyword evidence="1" id="KW-0472">Membrane</keyword>
<dbReference type="AlphaFoldDB" id="A0A067T1M4"/>
<evidence type="ECO:0000313" key="3">
    <source>
        <dbReference type="Proteomes" id="UP000027222"/>
    </source>
</evidence>